<organism evidence="4 5">
    <name type="scientific">Alkalibacillus flavidus</name>
    <dbReference type="NCBI Taxonomy" id="546021"/>
    <lineage>
        <taxon>Bacteria</taxon>
        <taxon>Bacillati</taxon>
        <taxon>Bacillota</taxon>
        <taxon>Bacilli</taxon>
        <taxon>Bacillales</taxon>
        <taxon>Bacillaceae</taxon>
        <taxon>Alkalibacillus</taxon>
    </lineage>
</organism>
<gene>
    <name evidence="4" type="ORF">ABID56_002474</name>
</gene>
<comment type="caution">
    <text evidence="4">The sequence shown here is derived from an EMBL/GenBank/DDBJ whole genome shotgun (WGS) entry which is preliminary data.</text>
</comment>
<dbReference type="Proteomes" id="UP001549167">
    <property type="component" value="Unassembled WGS sequence"/>
</dbReference>
<dbReference type="PANTHER" id="PTHR42991">
    <property type="entry name" value="ALDEHYDE DEHYDROGENASE"/>
    <property type="match status" value="1"/>
</dbReference>
<dbReference type="InterPro" id="IPR051020">
    <property type="entry name" value="ALDH-related_metabolic_enz"/>
</dbReference>
<evidence type="ECO:0000259" key="3">
    <source>
        <dbReference type="Pfam" id="PF00171"/>
    </source>
</evidence>
<feature type="domain" description="Aldehyde dehydrogenase" evidence="3">
    <location>
        <begin position="18"/>
        <end position="476"/>
    </location>
</feature>
<proteinExistence type="inferred from homology"/>
<evidence type="ECO:0000313" key="5">
    <source>
        <dbReference type="Proteomes" id="UP001549167"/>
    </source>
</evidence>
<dbReference type="InterPro" id="IPR016163">
    <property type="entry name" value="Ald_DH_C"/>
</dbReference>
<evidence type="ECO:0000256" key="2">
    <source>
        <dbReference type="ARBA" id="ARBA00023002"/>
    </source>
</evidence>
<dbReference type="InterPro" id="IPR016161">
    <property type="entry name" value="Ald_DH/histidinol_DH"/>
</dbReference>
<keyword evidence="5" id="KW-1185">Reference proteome</keyword>
<dbReference type="Gene3D" id="3.40.605.10">
    <property type="entry name" value="Aldehyde Dehydrogenase, Chain A, domain 1"/>
    <property type="match status" value="1"/>
</dbReference>
<comment type="similarity">
    <text evidence="1">Belongs to the aldehyde dehydrogenase family.</text>
</comment>
<dbReference type="Pfam" id="PF00171">
    <property type="entry name" value="Aldedh"/>
    <property type="match status" value="1"/>
</dbReference>
<evidence type="ECO:0000256" key="1">
    <source>
        <dbReference type="ARBA" id="ARBA00009986"/>
    </source>
</evidence>
<reference evidence="4 5" key="1">
    <citation type="submission" date="2024-06" db="EMBL/GenBank/DDBJ databases">
        <title>Genomic Encyclopedia of Type Strains, Phase IV (KMG-IV): sequencing the most valuable type-strain genomes for metagenomic binning, comparative biology and taxonomic classification.</title>
        <authorList>
            <person name="Goeker M."/>
        </authorList>
    </citation>
    <scope>NUCLEOTIDE SEQUENCE [LARGE SCALE GENOMIC DNA]</scope>
    <source>
        <strain evidence="4 5">DSM 23520</strain>
    </source>
</reference>
<evidence type="ECO:0000313" key="4">
    <source>
        <dbReference type="EMBL" id="MET3684347.1"/>
    </source>
</evidence>
<dbReference type="SUPFAM" id="SSF53720">
    <property type="entry name" value="ALDH-like"/>
    <property type="match status" value="1"/>
</dbReference>
<dbReference type="Gene3D" id="3.40.309.10">
    <property type="entry name" value="Aldehyde Dehydrogenase, Chain A, domain 2"/>
    <property type="match status" value="1"/>
</dbReference>
<name>A0ABV2KYY9_9BACI</name>
<protein>
    <submittedName>
        <fullName evidence="4">Acyl-CoA reductase-like NAD-dependent aldehyde dehydrogenase</fullName>
    </submittedName>
</protein>
<sequence length="482" mass="52893">MEGDMMLQYQPYLDELTKNATETYALMNPHTKEEIVRVPECSQGQMLKAVNLASDAFETVRSMPAHERSDILNRASDIIADQKQMVAETIAQEAGKPIKYALGEVDRTVQTLKFASVEARKLEGESIPMDAAPNGAGRDAYTIYEPIGVIGAITPFNFPLNLVVHKVGPAIASGNTMIVKPAEKTPLSAILLREALVEAGLPSDAYQVIPGDGKNLGEVLLNSDDVKKITFTGSPRVGRDIKSQAGLKKVTLELGNNSALYVDKSMHDRLDDVVSKTVNGAFSYNGQVCISTQRVYVHDDIFDSFLDQFVQETEKLTFGDPLDNNTDLSNLIDEQSQEGLMEWINEAKQLGANIVTGGQKQEQGIEPTVLTDVPADAKISKEEAFGPVVIINRVQSSDEALHAINDSQYGLSAGLFSNDMKQAIDMSHRINVGQVLVNDVPTLRFDHMPYGGRKQSGYGYEGVKYAIHEMVNRKMISLNYTF</sequence>
<dbReference type="RefSeq" id="WP_354221615.1">
    <property type="nucleotide sequence ID" value="NZ_JBEPMX010000016.1"/>
</dbReference>
<dbReference type="InterPro" id="IPR016162">
    <property type="entry name" value="Ald_DH_N"/>
</dbReference>
<accession>A0ABV2KYY9</accession>
<dbReference type="EMBL" id="JBEPMX010000016">
    <property type="protein sequence ID" value="MET3684347.1"/>
    <property type="molecule type" value="Genomic_DNA"/>
</dbReference>
<dbReference type="InterPro" id="IPR015590">
    <property type="entry name" value="Aldehyde_DH_dom"/>
</dbReference>
<dbReference type="PANTHER" id="PTHR42991:SF1">
    <property type="entry name" value="ALDEHYDE DEHYDROGENASE"/>
    <property type="match status" value="1"/>
</dbReference>
<keyword evidence="2" id="KW-0560">Oxidoreductase</keyword>